<feature type="transmembrane region" description="Helical" evidence="6">
    <location>
        <begin position="381"/>
        <end position="399"/>
    </location>
</feature>
<keyword evidence="2" id="KW-1003">Cell membrane</keyword>
<keyword evidence="3 6" id="KW-0812">Transmembrane</keyword>
<protein>
    <submittedName>
        <fullName evidence="8">ABC transporter permease</fullName>
    </submittedName>
</protein>
<dbReference type="Pfam" id="PF12698">
    <property type="entry name" value="ABC2_membrane_3"/>
    <property type="match status" value="1"/>
</dbReference>
<dbReference type="Gene3D" id="3.40.1710.10">
    <property type="entry name" value="abc type-2 transporter like domain"/>
    <property type="match status" value="1"/>
</dbReference>
<evidence type="ECO:0000256" key="1">
    <source>
        <dbReference type="ARBA" id="ARBA00004651"/>
    </source>
</evidence>
<dbReference type="InterPro" id="IPR051449">
    <property type="entry name" value="ABC-2_transporter_component"/>
</dbReference>
<dbReference type="PANTHER" id="PTHR30294">
    <property type="entry name" value="MEMBRANE COMPONENT OF ABC TRANSPORTER YHHJ-RELATED"/>
    <property type="match status" value="1"/>
</dbReference>
<feature type="domain" description="ABC-2 type transporter transmembrane" evidence="7">
    <location>
        <begin position="24"/>
        <end position="396"/>
    </location>
</feature>
<evidence type="ECO:0000256" key="3">
    <source>
        <dbReference type="ARBA" id="ARBA00022692"/>
    </source>
</evidence>
<dbReference type="Proteomes" id="UP001597519">
    <property type="component" value="Unassembled WGS sequence"/>
</dbReference>
<evidence type="ECO:0000313" key="8">
    <source>
        <dbReference type="EMBL" id="MFD2830153.1"/>
    </source>
</evidence>
<keyword evidence="9" id="KW-1185">Reference proteome</keyword>
<feature type="transmembrane region" description="Helical" evidence="6">
    <location>
        <begin position="212"/>
        <end position="233"/>
    </location>
</feature>
<comment type="caution">
    <text evidence="8">The sequence shown here is derived from an EMBL/GenBank/DDBJ whole genome shotgun (WGS) entry which is preliminary data.</text>
</comment>
<evidence type="ECO:0000256" key="4">
    <source>
        <dbReference type="ARBA" id="ARBA00022989"/>
    </source>
</evidence>
<gene>
    <name evidence="8" type="ORF">ACFSX4_06680</name>
</gene>
<keyword evidence="4 6" id="KW-1133">Transmembrane helix</keyword>
<feature type="transmembrane region" description="Helical" evidence="6">
    <location>
        <begin position="323"/>
        <end position="346"/>
    </location>
</feature>
<dbReference type="PANTHER" id="PTHR30294:SF29">
    <property type="entry name" value="MULTIDRUG ABC TRANSPORTER PERMEASE YBHS-RELATED"/>
    <property type="match status" value="1"/>
</dbReference>
<organism evidence="8 9">
    <name type="scientific">Corticicoccus populi</name>
    <dbReference type="NCBI Taxonomy" id="1812821"/>
    <lineage>
        <taxon>Bacteria</taxon>
        <taxon>Bacillati</taxon>
        <taxon>Bacillota</taxon>
        <taxon>Bacilli</taxon>
        <taxon>Bacillales</taxon>
        <taxon>Staphylococcaceae</taxon>
        <taxon>Corticicoccus</taxon>
    </lineage>
</organism>
<feature type="transmembrane region" description="Helical" evidence="6">
    <location>
        <begin position="291"/>
        <end position="316"/>
    </location>
</feature>
<dbReference type="InterPro" id="IPR013525">
    <property type="entry name" value="ABC2_TM"/>
</dbReference>
<dbReference type="RefSeq" id="WP_377772810.1">
    <property type="nucleotide sequence ID" value="NZ_JBHUOQ010000001.1"/>
</dbReference>
<reference evidence="9" key="1">
    <citation type="journal article" date="2019" name="Int. J. Syst. Evol. Microbiol.">
        <title>The Global Catalogue of Microorganisms (GCM) 10K type strain sequencing project: providing services to taxonomists for standard genome sequencing and annotation.</title>
        <authorList>
            <consortium name="The Broad Institute Genomics Platform"/>
            <consortium name="The Broad Institute Genome Sequencing Center for Infectious Disease"/>
            <person name="Wu L."/>
            <person name="Ma J."/>
        </authorList>
    </citation>
    <scope>NUCLEOTIDE SEQUENCE [LARGE SCALE GENOMIC DNA]</scope>
    <source>
        <strain evidence="9">KCTC 33575</strain>
    </source>
</reference>
<keyword evidence="5 6" id="KW-0472">Membrane</keyword>
<sequence length="405" mass="46409">MRTIHSLFIFIANDFNRIKRKWISLPLLFVSPFLFIFLLVVLLTQLMQFEERTLEVGIVNQDDSEETAVLVSSLSDTSDISDSLRLIELDEREAEAAVSEDELVSYIVFPEHFYQDMMAGQSSELRVTGNQNRQLESYLVSEVVDTIVRYIRSSQSNILTINHYAKSFDMDMEERHEMIFQHFINYFLQVVSSRNMMDEHEISPGIGQGSSYFLVSGLFITVTLWVLILSMVLSRDVNEQIEARMRLFGVTDFVKSVSKVLVTVITVTAVSTVFLYLLTRFEVLALVPENFFRVMVLISLHVTVTALIVEVIDLVIPSMKIKFMAQIAVVILILFLAGAVVPAAYFPVYFTAFFDYIYSFQSLNWIENILLNGRYTYQLDILIITAAAACVCLAASALWKERFRR</sequence>
<evidence type="ECO:0000256" key="5">
    <source>
        <dbReference type="ARBA" id="ARBA00023136"/>
    </source>
</evidence>
<comment type="subcellular location">
    <subcellularLocation>
        <location evidence="1">Cell membrane</location>
        <topology evidence="1">Multi-pass membrane protein</topology>
    </subcellularLocation>
</comment>
<evidence type="ECO:0000259" key="7">
    <source>
        <dbReference type="Pfam" id="PF12698"/>
    </source>
</evidence>
<accession>A0ABW5WVU9</accession>
<evidence type="ECO:0000256" key="2">
    <source>
        <dbReference type="ARBA" id="ARBA00022475"/>
    </source>
</evidence>
<feature type="transmembrane region" description="Helical" evidence="6">
    <location>
        <begin position="253"/>
        <end position="279"/>
    </location>
</feature>
<proteinExistence type="predicted"/>
<evidence type="ECO:0000256" key="6">
    <source>
        <dbReference type="SAM" id="Phobius"/>
    </source>
</evidence>
<feature type="transmembrane region" description="Helical" evidence="6">
    <location>
        <begin position="21"/>
        <end position="43"/>
    </location>
</feature>
<name>A0ABW5WVU9_9STAP</name>
<dbReference type="EMBL" id="JBHUOQ010000001">
    <property type="protein sequence ID" value="MFD2830153.1"/>
    <property type="molecule type" value="Genomic_DNA"/>
</dbReference>
<evidence type="ECO:0000313" key="9">
    <source>
        <dbReference type="Proteomes" id="UP001597519"/>
    </source>
</evidence>